<gene>
    <name evidence="20" type="ORF">E3N88_33353</name>
</gene>
<evidence type="ECO:0000256" key="7">
    <source>
        <dbReference type="ARBA" id="ARBA00022640"/>
    </source>
</evidence>
<keyword evidence="8 18" id="KW-0808">Transferase</keyword>
<sequence>MVTQAHPLEHTPLLANTLNPLRKITSSVTVRTPPQLITRRRQVPRFQISTTAPKREKDARKRVVITGMGLVSVFGNNVDTYYERLLAGESGVKSIDRFDASEFPTRFGAQICGFDSDGYIMAKNDRRLDDCQRYCIVAGKKALEDSGLGGVQRSKIDKERAGVLVGTGMGGTTVFSDGLVTLMEMGYKKVSPFLTPYSIPSMGPASLAIDVGFMGPTYAIAAACATSNYCFYAAANHIREGVADLMIAGGVDTGFNPIILAGFCACNALSKRNDEPHTASRPWDQNRDGFVMGEGAGVLVMESLEHAMKRDAPIIAEYLGGAINCDAYSIAAPRPDGFGITSCIQSSLLNAGVSAEEVVNYINAHATSTKAGDIAELTALKNVFKNREGFKMNATKSMIGHSLAAAGGMEAIATIKAIQTGWLHPTINQFNLDPEVEFDTVGNHKQQHEINVAILKEEAFVCDANGVEMKLVISMENRRMQMVVMDEIQCLTERPIMMERSAAGGTWVSAAGCACCGPKPACSIAGGLGVLCSLAHSSAPIVQTLIFDFLKFIYEGDRNEGT</sequence>
<evidence type="ECO:0000256" key="12">
    <source>
        <dbReference type="ARBA" id="ARBA00023160"/>
    </source>
</evidence>
<dbReference type="PANTHER" id="PTHR11712:SF357">
    <property type="entry name" value="3-OXOACYL-[ACYL-CARRIER-PROTEIN] SYNTHASE"/>
    <property type="match status" value="1"/>
</dbReference>
<evidence type="ECO:0000256" key="11">
    <source>
        <dbReference type="ARBA" id="ARBA00023098"/>
    </source>
</evidence>
<dbReference type="NCBIfam" id="NF005589">
    <property type="entry name" value="PRK07314.1"/>
    <property type="match status" value="1"/>
</dbReference>
<dbReference type="PROSITE" id="PS52004">
    <property type="entry name" value="KS3_2"/>
    <property type="match status" value="1"/>
</dbReference>
<evidence type="ECO:0000256" key="8">
    <source>
        <dbReference type="ARBA" id="ARBA00022679"/>
    </source>
</evidence>
<dbReference type="EC" id="2.3.1.41" evidence="4"/>
<dbReference type="InterPro" id="IPR014030">
    <property type="entry name" value="Ketoacyl_synth_N"/>
</dbReference>
<dbReference type="InterPro" id="IPR016039">
    <property type="entry name" value="Thiolase-like"/>
</dbReference>
<comment type="subcellular location">
    <subcellularLocation>
        <location evidence="1">Plastid</location>
        <location evidence="1">Chloroplast</location>
    </subcellularLocation>
</comment>
<keyword evidence="13" id="KW-0012">Acyltransferase</keyword>
<comment type="subunit">
    <text evidence="3">Homodimer.</text>
</comment>
<proteinExistence type="inferred from homology"/>
<keyword evidence="9" id="KW-0276">Fatty acid metabolism</keyword>
<dbReference type="Proteomes" id="UP000326396">
    <property type="component" value="Linkage Group LG6"/>
</dbReference>
<dbReference type="EMBL" id="SZYD01000016">
    <property type="protein sequence ID" value="KAD3337832.1"/>
    <property type="molecule type" value="Genomic_DNA"/>
</dbReference>
<dbReference type="GO" id="GO:0004315">
    <property type="term" value="F:3-oxoacyl-[acyl-carrier-protein] synthase activity"/>
    <property type="evidence" value="ECO:0007669"/>
    <property type="project" value="UniProtKB-EC"/>
</dbReference>
<evidence type="ECO:0000256" key="17">
    <source>
        <dbReference type="ARBA" id="ARBA00074204"/>
    </source>
</evidence>
<evidence type="ECO:0000256" key="6">
    <source>
        <dbReference type="ARBA" id="ARBA00022528"/>
    </source>
</evidence>
<keyword evidence="21" id="KW-1185">Reference proteome</keyword>
<comment type="caution">
    <text evidence="20">The sequence shown here is derived from an EMBL/GenBank/DDBJ whole genome shotgun (WGS) entry which is preliminary data.</text>
</comment>
<dbReference type="PROSITE" id="PS00606">
    <property type="entry name" value="KS3_1"/>
    <property type="match status" value="1"/>
</dbReference>
<organism evidence="20 21">
    <name type="scientific">Mikania micrantha</name>
    <name type="common">bitter vine</name>
    <dbReference type="NCBI Taxonomy" id="192012"/>
    <lineage>
        <taxon>Eukaryota</taxon>
        <taxon>Viridiplantae</taxon>
        <taxon>Streptophyta</taxon>
        <taxon>Embryophyta</taxon>
        <taxon>Tracheophyta</taxon>
        <taxon>Spermatophyta</taxon>
        <taxon>Magnoliopsida</taxon>
        <taxon>eudicotyledons</taxon>
        <taxon>Gunneridae</taxon>
        <taxon>Pentapetalae</taxon>
        <taxon>asterids</taxon>
        <taxon>campanulids</taxon>
        <taxon>Asterales</taxon>
        <taxon>Asteraceae</taxon>
        <taxon>Asteroideae</taxon>
        <taxon>Heliantheae alliance</taxon>
        <taxon>Eupatorieae</taxon>
        <taxon>Mikania</taxon>
    </lineage>
</organism>
<keyword evidence="6" id="KW-0150">Chloroplast</keyword>
<keyword evidence="10" id="KW-0809">Transit peptide</keyword>
<evidence type="ECO:0000313" key="21">
    <source>
        <dbReference type="Proteomes" id="UP000326396"/>
    </source>
</evidence>
<dbReference type="PANTHER" id="PTHR11712">
    <property type="entry name" value="POLYKETIDE SYNTHASE-RELATED"/>
    <property type="match status" value="1"/>
</dbReference>
<comment type="catalytic activity">
    <reaction evidence="15">
        <text>a fatty acyl-[ACP] + malonyl-[ACP] + H(+) = a 3-oxoacyl-[ACP] + holo-[ACP] + CO2</text>
        <dbReference type="Rhea" id="RHEA:22836"/>
        <dbReference type="Rhea" id="RHEA-COMP:9623"/>
        <dbReference type="Rhea" id="RHEA-COMP:9685"/>
        <dbReference type="Rhea" id="RHEA-COMP:9916"/>
        <dbReference type="Rhea" id="RHEA-COMP:14125"/>
        <dbReference type="ChEBI" id="CHEBI:15378"/>
        <dbReference type="ChEBI" id="CHEBI:16526"/>
        <dbReference type="ChEBI" id="CHEBI:64479"/>
        <dbReference type="ChEBI" id="CHEBI:78449"/>
        <dbReference type="ChEBI" id="CHEBI:78776"/>
        <dbReference type="ChEBI" id="CHEBI:138651"/>
        <dbReference type="EC" id="2.3.1.41"/>
    </reaction>
</comment>
<evidence type="ECO:0000256" key="10">
    <source>
        <dbReference type="ARBA" id="ARBA00022946"/>
    </source>
</evidence>
<reference evidence="20 21" key="1">
    <citation type="submission" date="2019-05" db="EMBL/GenBank/DDBJ databases">
        <title>Mikania micrantha, genome provides insights into the molecular mechanism of rapid growth.</title>
        <authorList>
            <person name="Liu B."/>
        </authorList>
    </citation>
    <scope>NUCLEOTIDE SEQUENCE [LARGE SCALE GENOMIC DNA]</scope>
    <source>
        <strain evidence="20">NLD-2019</strain>
        <tissue evidence="20">Leaf</tissue>
    </source>
</reference>
<dbReference type="Gene3D" id="3.40.47.10">
    <property type="match status" value="1"/>
</dbReference>
<dbReference type="AlphaFoldDB" id="A0A5N6MBL9"/>
<keyword evidence="12" id="KW-0275">Fatty acid biosynthesis</keyword>
<dbReference type="FunFam" id="3.40.47.10:FF:000027">
    <property type="entry name" value="3-oxoacyl-[acyl-carrier-protein] synthase 2"/>
    <property type="match status" value="1"/>
</dbReference>
<evidence type="ECO:0000256" key="18">
    <source>
        <dbReference type="RuleBase" id="RU003694"/>
    </source>
</evidence>
<dbReference type="GO" id="GO:0006633">
    <property type="term" value="P:fatty acid biosynthetic process"/>
    <property type="evidence" value="ECO:0007669"/>
    <property type="project" value="UniProtKB-KW"/>
</dbReference>
<keyword evidence="11" id="KW-0443">Lipid metabolism</keyword>
<dbReference type="InterPro" id="IPR018201">
    <property type="entry name" value="Ketoacyl_synth_AS"/>
</dbReference>
<accession>A0A5N6MBL9</accession>
<evidence type="ECO:0000256" key="14">
    <source>
        <dbReference type="ARBA" id="ARBA00042143"/>
    </source>
</evidence>
<evidence type="ECO:0000259" key="19">
    <source>
        <dbReference type="PROSITE" id="PS52004"/>
    </source>
</evidence>
<evidence type="ECO:0000256" key="3">
    <source>
        <dbReference type="ARBA" id="ARBA00011738"/>
    </source>
</evidence>
<dbReference type="Pfam" id="PF02801">
    <property type="entry name" value="Ketoacyl-synt_C"/>
    <property type="match status" value="1"/>
</dbReference>
<evidence type="ECO:0000256" key="1">
    <source>
        <dbReference type="ARBA" id="ARBA00004229"/>
    </source>
</evidence>
<evidence type="ECO:0000256" key="16">
    <source>
        <dbReference type="ARBA" id="ARBA00058711"/>
    </source>
</evidence>
<dbReference type="Pfam" id="PF00109">
    <property type="entry name" value="ketoacyl-synt"/>
    <property type="match status" value="1"/>
</dbReference>
<keyword evidence="5" id="KW-0444">Lipid biosynthesis</keyword>
<comment type="function">
    <text evidence="16">Catalyzes the condensation reaction of fatty acid synthesis by the addition to an acyl acceptor of two carbons from malonyl-ACP. Specific for elongation from C-10 to unsaturated C-16 and C-18 fatty acids.</text>
</comment>
<dbReference type="GO" id="GO:0009507">
    <property type="term" value="C:chloroplast"/>
    <property type="evidence" value="ECO:0007669"/>
    <property type="project" value="UniProtKB-SubCell"/>
</dbReference>
<name>A0A5N6MBL9_9ASTR</name>
<dbReference type="CDD" id="cd00834">
    <property type="entry name" value="KAS_I_II"/>
    <property type="match status" value="1"/>
</dbReference>
<dbReference type="SMART" id="SM00825">
    <property type="entry name" value="PKS_KS"/>
    <property type="match status" value="1"/>
</dbReference>
<evidence type="ECO:0000256" key="4">
    <source>
        <dbReference type="ARBA" id="ARBA00013191"/>
    </source>
</evidence>
<dbReference type="OrthoDB" id="1634291at2759"/>
<evidence type="ECO:0000256" key="2">
    <source>
        <dbReference type="ARBA" id="ARBA00008467"/>
    </source>
</evidence>
<evidence type="ECO:0000313" key="20">
    <source>
        <dbReference type="EMBL" id="KAD3337832.1"/>
    </source>
</evidence>
<evidence type="ECO:0000256" key="13">
    <source>
        <dbReference type="ARBA" id="ARBA00023315"/>
    </source>
</evidence>
<dbReference type="GO" id="GO:0005739">
    <property type="term" value="C:mitochondrion"/>
    <property type="evidence" value="ECO:0007669"/>
    <property type="project" value="TreeGrafter"/>
</dbReference>
<comment type="similarity">
    <text evidence="2 18">Belongs to the thiolase-like superfamily. Beta-ketoacyl-ACP synthases family.</text>
</comment>
<keyword evidence="7" id="KW-0934">Plastid</keyword>
<protein>
    <recommendedName>
        <fullName evidence="17">3-oxoacyl-[acyl-carrier-protein] synthase I, chloroplastic</fullName>
        <ecNumber evidence="4">2.3.1.41</ecNumber>
    </recommendedName>
    <alternativeName>
        <fullName evidence="14">Beta-ketoacyl-ACP synthase I</fullName>
    </alternativeName>
</protein>
<dbReference type="InterPro" id="IPR000794">
    <property type="entry name" value="Beta-ketoacyl_synthase"/>
</dbReference>
<dbReference type="InterPro" id="IPR014031">
    <property type="entry name" value="Ketoacyl_synth_C"/>
</dbReference>
<feature type="domain" description="Ketosynthase family 3 (KS3)" evidence="19">
    <location>
        <begin position="60"/>
        <end position="457"/>
    </location>
</feature>
<dbReference type="InterPro" id="IPR020841">
    <property type="entry name" value="PKS_Beta-ketoAc_synthase_dom"/>
</dbReference>
<evidence type="ECO:0000256" key="15">
    <source>
        <dbReference type="ARBA" id="ARBA00049541"/>
    </source>
</evidence>
<evidence type="ECO:0000256" key="5">
    <source>
        <dbReference type="ARBA" id="ARBA00022516"/>
    </source>
</evidence>
<evidence type="ECO:0000256" key="9">
    <source>
        <dbReference type="ARBA" id="ARBA00022832"/>
    </source>
</evidence>
<dbReference type="SUPFAM" id="SSF53901">
    <property type="entry name" value="Thiolase-like"/>
    <property type="match status" value="2"/>
</dbReference>